<dbReference type="InterPro" id="IPR046847">
    <property type="entry name" value="Xre-like_HTH"/>
</dbReference>
<evidence type="ECO:0000259" key="1">
    <source>
        <dbReference type="Pfam" id="PF09722"/>
    </source>
</evidence>
<accession>A0A286GJ93</accession>
<dbReference type="Pfam" id="PF20432">
    <property type="entry name" value="Xre-like-HTH"/>
    <property type="match status" value="1"/>
</dbReference>
<sequence>MTAQPRDIADAMGGPDVLGQPVASVRDLEELVLAGIPKRAVAELARRVFADAAARRHFVYGVVPEATYKRRTRLTPAESERTERLARIVAEAQAVWDDEAAAAAFLTTPHPLLEHRPPLDVAMTEPGARRVERILANLEWGLPV</sequence>
<dbReference type="RefSeq" id="WP_217992036.1">
    <property type="nucleotide sequence ID" value="NZ_OCNJ01000004.1"/>
</dbReference>
<evidence type="ECO:0000259" key="2">
    <source>
        <dbReference type="Pfam" id="PF20432"/>
    </source>
</evidence>
<keyword evidence="4" id="KW-1185">Reference proteome</keyword>
<dbReference type="InterPro" id="IPR024467">
    <property type="entry name" value="Xre/MbcA/ParS-like_toxin-bd"/>
</dbReference>
<dbReference type="GO" id="GO:0003677">
    <property type="term" value="F:DNA binding"/>
    <property type="evidence" value="ECO:0007669"/>
    <property type="project" value="InterPro"/>
</dbReference>
<dbReference type="Proteomes" id="UP000219621">
    <property type="component" value="Unassembled WGS sequence"/>
</dbReference>
<evidence type="ECO:0000313" key="3">
    <source>
        <dbReference type="EMBL" id="SOD95603.1"/>
    </source>
</evidence>
<organism evidence="3 4">
    <name type="scientific">Caenispirillum bisanense</name>
    <dbReference type="NCBI Taxonomy" id="414052"/>
    <lineage>
        <taxon>Bacteria</taxon>
        <taxon>Pseudomonadati</taxon>
        <taxon>Pseudomonadota</taxon>
        <taxon>Alphaproteobacteria</taxon>
        <taxon>Rhodospirillales</taxon>
        <taxon>Novispirillaceae</taxon>
        <taxon>Caenispirillum</taxon>
    </lineage>
</organism>
<reference evidence="3 4" key="1">
    <citation type="submission" date="2017-09" db="EMBL/GenBank/DDBJ databases">
        <authorList>
            <person name="Ehlers B."/>
            <person name="Leendertz F.H."/>
        </authorList>
    </citation>
    <scope>NUCLEOTIDE SEQUENCE [LARGE SCALE GENOMIC DNA]</scope>
    <source>
        <strain evidence="3 4">USBA 140</strain>
    </source>
</reference>
<dbReference type="NCBIfam" id="TIGR02293">
    <property type="entry name" value="TAS_TIGR02293"/>
    <property type="match status" value="1"/>
</dbReference>
<dbReference type="AlphaFoldDB" id="A0A286GJ93"/>
<feature type="domain" description="Antitoxin Xre/MbcA/ParS-like toxin-binding" evidence="1">
    <location>
        <begin position="92"/>
        <end position="141"/>
    </location>
</feature>
<dbReference type="InterPro" id="IPR011979">
    <property type="entry name" value="Antitox_Xre"/>
</dbReference>
<proteinExistence type="predicted"/>
<feature type="domain" description="Antitoxin Xre-like helix-turn-helix" evidence="2">
    <location>
        <begin position="27"/>
        <end position="87"/>
    </location>
</feature>
<name>A0A286GJ93_9PROT</name>
<gene>
    <name evidence="3" type="ORF">SAMN05421508_104396</name>
</gene>
<dbReference type="EMBL" id="OCNJ01000004">
    <property type="protein sequence ID" value="SOD95603.1"/>
    <property type="molecule type" value="Genomic_DNA"/>
</dbReference>
<evidence type="ECO:0000313" key="4">
    <source>
        <dbReference type="Proteomes" id="UP000219621"/>
    </source>
</evidence>
<dbReference type="Pfam" id="PF09722">
    <property type="entry name" value="Xre_MbcA_ParS_C"/>
    <property type="match status" value="1"/>
</dbReference>
<protein>
    <submittedName>
        <fullName evidence="3">Putative toxin-antitoxin system antitoxin component, TIGR02293 family</fullName>
    </submittedName>
</protein>